<dbReference type="AlphaFoldDB" id="A0A0P1BNF7"/>
<organism evidence="2 3">
    <name type="scientific">Ceraceosorus bombacis</name>
    <dbReference type="NCBI Taxonomy" id="401625"/>
    <lineage>
        <taxon>Eukaryota</taxon>
        <taxon>Fungi</taxon>
        <taxon>Dikarya</taxon>
        <taxon>Basidiomycota</taxon>
        <taxon>Ustilaginomycotina</taxon>
        <taxon>Exobasidiomycetes</taxon>
        <taxon>Ceraceosorales</taxon>
        <taxon>Ceraceosoraceae</taxon>
        <taxon>Ceraceosorus</taxon>
    </lineage>
</organism>
<accession>A0A0P1BNF7</accession>
<dbReference type="Proteomes" id="UP000054845">
    <property type="component" value="Unassembled WGS sequence"/>
</dbReference>
<dbReference type="OrthoDB" id="10354300at2759"/>
<feature type="region of interest" description="Disordered" evidence="1">
    <location>
        <begin position="1"/>
        <end position="72"/>
    </location>
</feature>
<feature type="compositionally biased region" description="Basic and acidic residues" evidence="1">
    <location>
        <begin position="364"/>
        <end position="373"/>
    </location>
</feature>
<feature type="compositionally biased region" description="Polar residues" evidence="1">
    <location>
        <begin position="56"/>
        <end position="70"/>
    </location>
</feature>
<feature type="region of interest" description="Disordered" evidence="1">
    <location>
        <begin position="231"/>
        <end position="280"/>
    </location>
</feature>
<evidence type="ECO:0000313" key="3">
    <source>
        <dbReference type="Proteomes" id="UP000054845"/>
    </source>
</evidence>
<feature type="compositionally biased region" description="Acidic residues" evidence="1">
    <location>
        <begin position="503"/>
        <end position="515"/>
    </location>
</feature>
<protein>
    <submittedName>
        <fullName evidence="2">Uncharacterized protein</fullName>
    </submittedName>
</protein>
<dbReference type="EMBL" id="CCYA01000269">
    <property type="protein sequence ID" value="CEH18063.1"/>
    <property type="molecule type" value="Genomic_DNA"/>
</dbReference>
<feature type="compositionally biased region" description="Basic residues" evidence="1">
    <location>
        <begin position="391"/>
        <end position="405"/>
    </location>
</feature>
<feature type="compositionally biased region" description="Basic and acidic residues" evidence="1">
    <location>
        <begin position="240"/>
        <end position="253"/>
    </location>
</feature>
<evidence type="ECO:0000256" key="1">
    <source>
        <dbReference type="SAM" id="MobiDB-lite"/>
    </source>
</evidence>
<proteinExistence type="predicted"/>
<evidence type="ECO:0000313" key="2">
    <source>
        <dbReference type="EMBL" id="CEH18063.1"/>
    </source>
</evidence>
<sequence>MAFIAQKGAASRGNRRQTQHAEEVTPVGSFSESFRVSSLAAHRQNKNSARDAKAGKTQNAAQDASTSTPDWSIIFPGRSSAAAPTLSHSSASAHVAATTDSRAATAGDGLDEKAVDVSILADEQPRSLDENVEAGTSGLTLTMPAWHEDTGRFLSRRTIAPAFDADDEADLEDEPDLDISAAQSGAARAARSEQWMLESLDSPSIFGSEHPSTFVEESRAELHGSIVLPSESSASNVAHDSGDKSAADSRIEGDGYASDLHFPEVPDRSAPGKSAPRGASQEAVWSWASVQRGGSLLRAASETHLTSSEGEVDDLPDMTASQLQLKRDNDASDAHFDALLDATPAAQSAGIGSKPIKRRHRKAGGSERSKRSATETSRSASVARMRDARPRRPATRRNASSRRAAHATSVKHTEAASQSVGKRLLRKVFSRLFSADAELLDALLNDSGPLAVDQGEVEQFENLRMSSRYARGTDRQAFELDLESLPRRPPRMRMLLDGREVEDLTGEEDEGDGEEEGKAADPSASEHPVFPQRPLAQSSAALATALELARRRRSSSVASGCPLSPEPEPTTLEALQAALIHNGILRVPTPLRILGELARALQDAVWGEAVVNDSLSNVDTRELEEALKQRKGSTLLHDSEDEQDGDVAHYAHDRTGSDRALAGHSGTRLSARRLSLGNGLQTVPRAWNGNVHPSLRGRSTFAIEQGAPAIEG</sequence>
<feature type="region of interest" description="Disordered" evidence="1">
    <location>
        <begin position="346"/>
        <end position="420"/>
    </location>
</feature>
<name>A0A0P1BNF7_9BASI</name>
<keyword evidence="3" id="KW-1185">Reference proteome</keyword>
<feature type="region of interest" description="Disordered" evidence="1">
    <location>
        <begin position="497"/>
        <end position="530"/>
    </location>
</feature>
<reference evidence="2 3" key="1">
    <citation type="submission" date="2014-09" db="EMBL/GenBank/DDBJ databases">
        <authorList>
            <person name="Magalhaes I.L.F."/>
            <person name="Oliveira U."/>
            <person name="Santos F.R."/>
            <person name="Vidigal T.H.D.A."/>
            <person name="Brescovit A.D."/>
            <person name="Santos A.J."/>
        </authorList>
    </citation>
    <scope>NUCLEOTIDE SEQUENCE [LARGE SCALE GENOMIC DNA]</scope>
</reference>